<name>A0A4V2RYH8_9SPHI</name>
<reference evidence="1" key="4">
    <citation type="submission" date="2024-05" db="EMBL/GenBank/DDBJ databases">
        <authorList>
            <person name="Sun Q."/>
            <person name="Zhou Y."/>
        </authorList>
    </citation>
    <scope>NUCLEOTIDE SEQUENCE</scope>
    <source>
        <strain evidence="1">CGMCC 1.15644</strain>
    </source>
</reference>
<proteinExistence type="predicted"/>
<evidence type="ECO:0000313" key="4">
    <source>
        <dbReference type="Proteomes" id="UP000622648"/>
    </source>
</evidence>
<dbReference type="OrthoDB" id="764324at2"/>
<evidence type="ECO:0008006" key="5">
    <source>
        <dbReference type="Google" id="ProtNLM"/>
    </source>
</evidence>
<dbReference type="Proteomes" id="UP000622648">
    <property type="component" value="Unassembled WGS sequence"/>
</dbReference>
<comment type="caution">
    <text evidence="2">The sequence shown here is derived from an EMBL/GenBank/DDBJ whole genome shotgun (WGS) entry which is preliminary data.</text>
</comment>
<evidence type="ECO:0000313" key="2">
    <source>
        <dbReference type="EMBL" id="TCO19857.1"/>
    </source>
</evidence>
<organism evidence="2 3">
    <name type="scientific">Pedobacter psychrotolerans</name>
    <dbReference type="NCBI Taxonomy" id="1843235"/>
    <lineage>
        <taxon>Bacteria</taxon>
        <taxon>Pseudomonadati</taxon>
        <taxon>Bacteroidota</taxon>
        <taxon>Sphingobacteriia</taxon>
        <taxon>Sphingobacteriales</taxon>
        <taxon>Sphingobacteriaceae</taxon>
        <taxon>Pedobacter</taxon>
    </lineage>
</organism>
<reference evidence="1" key="1">
    <citation type="journal article" date="2014" name="Int. J. Syst. Evol. Microbiol.">
        <title>Complete genome of a new Firmicutes species belonging to the dominant human colonic microbiota ('Ruminococcus bicirculans') reveals two chromosomes and a selective capacity to utilize plant glucans.</title>
        <authorList>
            <consortium name="NISC Comparative Sequencing Program"/>
            <person name="Wegmann U."/>
            <person name="Louis P."/>
            <person name="Goesmann A."/>
            <person name="Henrissat B."/>
            <person name="Duncan S.H."/>
            <person name="Flint H.J."/>
        </authorList>
    </citation>
    <scope>NUCLEOTIDE SEQUENCE</scope>
    <source>
        <strain evidence="1">CGMCC 1.15644</strain>
    </source>
</reference>
<gene>
    <name evidence="2" type="ORF">EV200_10940</name>
    <name evidence="1" type="ORF">GCM10011413_14430</name>
</gene>
<protein>
    <recommendedName>
        <fullName evidence="5">FCP1 homology domain-containing protein</fullName>
    </recommendedName>
</protein>
<accession>A0A4V2RYH8</accession>
<dbReference type="Pfam" id="PF18143">
    <property type="entry name" value="HAD_SAK_2"/>
    <property type="match status" value="1"/>
</dbReference>
<sequence length="156" mass="18034">MLLLLDIDGVMVPANSWRRPEILSDGFTEFNTKAIAALNKVLSHTELEVVLTTSHKFKFTLNEWLSIFKIRNINLNKISRLPDNVKNLDRKGEILEWFNLDTSRDHFIILDDDKSLNALPEFLKSRLIQTSASVGFTDYLAEEMLSLIDEKYLEFS</sequence>
<dbReference type="RefSeq" id="WP_132535747.1">
    <property type="nucleotide sequence ID" value="NZ_BMJO01000002.1"/>
</dbReference>
<dbReference type="AlphaFoldDB" id="A0A4V2RYH8"/>
<dbReference type="Proteomes" id="UP000295684">
    <property type="component" value="Unassembled WGS sequence"/>
</dbReference>
<reference evidence="4" key="2">
    <citation type="journal article" date="2019" name="Int. J. Syst. Evol. Microbiol.">
        <title>The Global Catalogue of Microorganisms (GCM) 10K type strain sequencing project: providing services to taxonomists for standard genome sequencing and annotation.</title>
        <authorList>
            <consortium name="The Broad Institute Genomics Platform"/>
            <consortium name="The Broad Institute Genome Sequencing Center for Infectious Disease"/>
            <person name="Wu L."/>
            <person name="Ma J."/>
        </authorList>
    </citation>
    <scope>NUCLEOTIDE SEQUENCE [LARGE SCALE GENOMIC DNA]</scope>
    <source>
        <strain evidence="4">CGMCC 1.15644</strain>
    </source>
</reference>
<dbReference type="EMBL" id="SLWO01000009">
    <property type="protein sequence ID" value="TCO19857.1"/>
    <property type="molecule type" value="Genomic_DNA"/>
</dbReference>
<evidence type="ECO:0000313" key="1">
    <source>
        <dbReference type="EMBL" id="GGE49373.1"/>
    </source>
</evidence>
<keyword evidence="4" id="KW-1185">Reference proteome</keyword>
<reference evidence="2 3" key="3">
    <citation type="submission" date="2019-03" db="EMBL/GenBank/DDBJ databases">
        <title>Genomic Encyclopedia of Type Strains, Phase IV (KMG-IV): sequencing the most valuable type-strain genomes for metagenomic binning, comparative biology and taxonomic classification.</title>
        <authorList>
            <person name="Goeker M."/>
        </authorList>
    </citation>
    <scope>NUCLEOTIDE SEQUENCE [LARGE SCALE GENOMIC DNA]</scope>
    <source>
        <strain evidence="2 3">DSM 103236</strain>
    </source>
</reference>
<dbReference type="EMBL" id="BMJO01000002">
    <property type="protein sequence ID" value="GGE49373.1"/>
    <property type="molecule type" value="Genomic_DNA"/>
</dbReference>
<evidence type="ECO:0000313" key="3">
    <source>
        <dbReference type="Proteomes" id="UP000295684"/>
    </source>
</evidence>